<reference evidence="2" key="2">
    <citation type="submission" date="2008-04" db="EMBL/GenBank/DDBJ databases">
        <title>Draft genome sequence of Providencia stuartii(ATCC 25827).</title>
        <authorList>
            <person name="Sudarsanam P."/>
            <person name="Ley R."/>
            <person name="Guruge J."/>
            <person name="Turnbaugh P.J."/>
            <person name="Mahowald M."/>
            <person name="Liep D."/>
            <person name="Gordon J."/>
        </authorList>
    </citation>
    <scope>NUCLEOTIDE SEQUENCE [LARGE SCALE GENOMIC DNA]</scope>
    <source>
        <strain evidence="2">ATCC 25827</strain>
    </source>
</reference>
<proteinExistence type="predicted"/>
<gene>
    <name evidence="1" type="ORF">PROSTU_02157</name>
</gene>
<organism evidence="1 2">
    <name type="scientific">Providencia stuartii ATCC 25827</name>
    <dbReference type="NCBI Taxonomy" id="471874"/>
    <lineage>
        <taxon>Bacteria</taxon>
        <taxon>Pseudomonadati</taxon>
        <taxon>Pseudomonadota</taxon>
        <taxon>Gammaproteobacteria</taxon>
        <taxon>Enterobacterales</taxon>
        <taxon>Morganellaceae</taxon>
        <taxon>Providencia</taxon>
    </lineage>
</organism>
<name>A0AA86YW62_PROST</name>
<sequence>MTEGTIFLSFFTLYFLLKKFPFKNNKLYYVVEMKVFCIKSL</sequence>
<reference evidence="2" key="1">
    <citation type="submission" date="2008-04" db="EMBL/GenBank/DDBJ databases">
        <title>Draft genome sequence of Providencia stuartii (ATCC 25827).</title>
        <authorList>
            <person name="Sudarsanam P."/>
            <person name="Ley R."/>
            <person name="Guruge J."/>
            <person name="Turnbaugh P.J."/>
            <person name="Mahowald M."/>
            <person name="Liep D."/>
            <person name="Gordon J."/>
        </authorList>
    </citation>
    <scope>NUCLEOTIDE SEQUENCE [LARGE SCALE GENOMIC DNA]</scope>
    <source>
        <strain evidence="2">ATCC 25827</strain>
    </source>
</reference>
<evidence type="ECO:0000313" key="2">
    <source>
        <dbReference type="Proteomes" id="UP000004506"/>
    </source>
</evidence>
<evidence type="ECO:0000313" key="1">
    <source>
        <dbReference type="EMBL" id="EDU58973.1"/>
    </source>
</evidence>
<reference evidence="1 2" key="3">
    <citation type="submission" date="2008-05" db="EMBL/GenBank/DDBJ databases">
        <authorList>
            <person name="Fulton L."/>
            <person name="Clifton S."/>
            <person name="Fulton B."/>
            <person name="Xu J."/>
            <person name="Minx P."/>
            <person name="Pepin K.H."/>
            <person name="Johnson M."/>
            <person name="Thiruvilangam P."/>
            <person name="Bhonagiri V."/>
            <person name="Nash W.E."/>
            <person name="Mardis E.R."/>
            <person name="Wilson R.K."/>
        </authorList>
    </citation>
    <scope>NUCLEOTIDE SEQUENCE [LARGE SCALE GENOMIC DNA]</scope>
    <source>
        <strain evidence="1 2">ATCC 25827</strain>
    </source>
</reference>
<dbReference type="EMBL" id="ABJD02000101">
    <property type="protein sequence ID" value="EDU58973.1"/>
    <property type="molecule type" value="Genomic_DNA"/>
</dbReference>
<accession>A0AA86YW62</accession>
<dbReference type="Proteomes" id="UP000004506">
    <property type="component" value="Unassembled WGS sequence"/>
</dbReference>
<protein>
    <submittedName>
        <fullName evidence="1">Uncharacterized protein</fullName>
    </submittedName>
</protein>
<comment type="caution">
    <text evidence="1">The sequence shown here is derived from an EMBL/GenBank/DDBJ whole genome shotgun (WGS) entry which is preliminary data.</text>
</comment>
<dbReference type="AlphaFoldDB" id="A0AA86YW62"/>